<dbReference type="GO" id="GO:0006631">
    <property type="term" value="P:fatty acid metabolic process"/>
    <property type="evidence" value="ECO:0007669"/>
    <property type="project" value="InterPro"/>
</dbReference>
<dbReference type="PANTHER" id="PTHR48075">
    <property type="entry name" value="3-HYDROXYACYL-COA DEHYDROGENASE FAMILY PROTEIN"/>
    <property type="match status" value="1"/>
</dbReference>
<dbReference type="AlphaFoldDB" id="A0A1H8H868"/>
<accession>A0A1H8H868</accession>
<keyword evidence="5" id="KW-1185">Reference proteome</keyword>
<gene>
    <name evidence="4" type="ORF">SAMN05444955_11385</name>
</gene>
<organism evidence="4 5">
    <name type="scientific">Lihuaxuella thermophila</name>
    <dbReference type="NCBI Taxonomy" id="1173111"/>
    <lineage>
        <taxon>Bacteria</taxon>
        <taxon>Bacillati</taxon>
        <taxon>Bacillota</taxon>
        <taxon>Bacilli</taxon>
        <taxon>Bacillales</taxon>
        <taxon>Thermoactinomycetaceae</taxon>
        <taxon>Lihuaxuella</taxon>
    </lineage>
</organism>
<evidence type="ECO:0000313" key="5">
    <source>
        <dbReference type="Proteomes" id="UP000199695"/>
    </source>
</evidence>
<comment type="pathway">
    <text evidence="1">Lipid metabolism; butanoate metabolism.</text>
</comment>
<evidence type="ECO:0000256" key="2">
    <source>
        <dbReference type="ARBA" id="ARBA00009463"/>
    </source>
</evidence>
<dbReference type="Gene3D" id="1.10.1040.10">
    <property type="entry name" value="N-(1-d-carboxylethyl)-l-norvaline Dehydrogenase, domain 2"/>
    <property type="match status" value="1"/>
</dbReference>
<dbReference type="GO" id="GO:0016616">
    <property type="term" value="F:oxidoreductase activity, acting on the CH-OH group of donors, NAD or NADP as acceptor"/>
    <property type="evidence" value="ECO:0007669"/>
    <property type="project" value="InterPro"/>
</dbReference>
<feature type="domain" description="3-hydroxyacyl-CoA dehydrogenase C-terminal" evidence="3">
    <location>
        <begin position="141"/>
        <end position="237"/>
    </location>
</feature>
<dbReference type="EMBL" id="FOCQ01000013">
    <property type="protein sequence ID" value="SEN52416.1"/>
    <property type="molecule type" value="Genomic_DNA"/>
</dbReference>
<evidence type="ECO:0000256" key="1">
    <source>
        <dbReference type="ARBA" id="ARBA00005086"/>
    </source>
</evidence>
<dbReference type="STRING" id="1173111.SAMN05444955_11385"/>
<dbReference type="InterPro" id="IPR013328">
    <property type="entry name" value="6PGD_dom2"/>
</dbReference>
<proteinExistence type="inferred from homology"/>
<dbReference type="PANTHER" id="PTHR48075:SF5">
    <property type="entry name" value="3-HYDROXYBUTYRYL-COA DEHYDROGENASE"/>
    <property type="match status" value="1"/>
</dbReference>
<protein>
    <submittedName>
        <fullName evidence="4">3-hydroxybutyryl-CoA dehydrogenase</fullName>
    </submittedName>
</protein>
<name>A0A1H8H868_9BACL</name>
<comment type="similarity">
    <text evidence="2">Belongs to the 3-hydroxyacyl-CoA dehydrogenase family.</text>
</comment>
<evidence type="ECO:0000313" key="4">
    <source>
        <dbReference type="EMBL" id="SEN52416.1"/>
    </source>
</evidence>
<dbReference type="InterPro" id="IPR006108">
    <property type="entry name" value="3HC_DH_C"/>
</dbReference>
<dbReference type="RefSeq" id="WP_244527578.1">
    <property type="nucleotide sequence ID" value="NZ_FOCQ01000013.1"/>
</dbReference>
<dbReference type="Proteomes" id="UP000199695">
    <property type="component" value="Unassembled WGS sequence"/>
</dbReference>
<dbReference type="Pfam" id="PF00725">
    <property type="entry name" value="3HCDH"/>
    <property type="match status" value="1"/>
</dbReference>
<dbReference type="Gene3D" id="3.40.50.720">
    <property type="entry name" value="NAD(P)-binding Rossmann-like Domain"/>
    <property type="match status" value="1"/>
</dbReference>
<evidence type="ECO:0000259" key="3">
    <source>
        <dbReference type="Pfam" id="PF00725"/>
    </source>
</evidence>
<sequence>MRNSVVLIGRGPLFWEVKDFLTDYHFRVVTPDELSSEIRAVIDVETGVDEVKKHTLVQVESRIPSGVPVFTSALHRTATEIASWLKHPERVAGFSPLLLSEMTTVEISRPFQADDENVWNQCLLFWKELGKQVEVVGDEPGLVFPRILSLLVNEAAFALSEGIASAEDIDLAMKLGTNFPSGPLEWADEIGLDQIVAILSGLHREMGDDGYRPAPLLRKMVYAGYLGQASGRGFYRYDRK</sequence>
<reference evidence="4 5" key="1">
    <citation type="submission" date="2016-10" db="EMBL/GenBank/DDBJ databases">
        <authorList>
            <person name="de Groot N.N."/>
        </authorList>
    </citation>
    <scope>NUCLEOTIDE SEQUENCE [LARGE SCALE GENOMIC DNA]</scope>
    <source>
        <strain evidence="4 5">DSM 46701</strain>
    </source>
</reference>
<dbReference type="InterPro" id="IPR008927">
    <property type="entry name" value="6-PGluconate_DH-like_C_sf"/>
</dbReference>
<dbReference type="SUPFAM" id="SSF48179">
    <property type="entry name" value="6-phosphogluconate dehydrogenase C-terminal domain-like"/>
    <property type="match status" value="1"/>
</dbReference>